<feature type="coiled-coil region" evidence="3">
    <location>
        <begin position="176"/>
        <end position="204"/>
    </location>
</feature>
<dbReference type="InterPro" id="IPR006569">
    <property type="entry name" value="CID_dom"/>
</dbReference>
<organism evidence="8 9">
    <name type="scientific">Syncephalastrum racemosum</name>
    <name type="common">Filamentous fungus</name>
    <dbReference type="NCBI Taxonomy" id="13706"/>
    <lineage>
        <taxon>Eukaryota</taxon>
        <taxon>Fungi</taxon>
        <taxon>Fungi incertae sedis</taxon>
        <taxon>Mucoromycota</taxon>
        <taxon>Mucoromycotina</taxon>
        <taxon>Mucoromycetes</taxon>
        <taxon>Mucorales</taxon>
        <taxon>Syncephalastraceae</taxon>
        <taxon>Syncephalastrum</taxon>
    </lineage>
</organism>
<dbReference type="InterPro" id="IPR012677">
    <property type="entry name" value="Nucleotide-bd_a/b_plait_sf"/>
</dbReference>
<evidence type="ECO:0000256" key="4">
    <source>
        <dbReference type="SAM" id="MobiDB-lite"/>
    </source>
</evidence>
<dbReference type="InParanoid" id="A0A1X2HQY5"/>
<evidence type="ECO:0000256" key="1">
    <source>
        <dbReference type="ARBA" id="ARBA00022884"/>
    </source>
</evidence>
<dbReference type="PANTHER" id="PTHR23140">
    <property type="entry name" value="RNA PROCESSING PROTEIN LD23810P"/>
    <property type="match status" value="1"/>
</dbReference>
<dbReference type="OMA" id="FKSRVCN"/>
<dbReference type="SMART" id="SM00360">
    <property type="entry name" value="RRM"/>
    <property type="match status" value="1"/>
</dbReference>
<dbReference type="PANTHER" id="PTHR23140:SF0">
    <property type="entry name" value="U2 SNRNP-ASSOCIATED SURP MOTIF-CONTAINING PROTEIN"/>
    <property type="match status" value="1"/>
</dbReference>
<dbReference type="PROSITE" id="PS50128">
    <property type="entry name" value="SURP"/>
    <property type="match status" value="1"/>
</dbReference>
<dbReference type="Gene3D" id="3.30.70.330">
    <property type="match status" value="1"/>
</dbReference>
<dbReference type="SUPFAM" id="SSF109905">
    <property type="entry name" value="Surp module (SWAP domain)"/>
    <property type="match status" value="1"/>
</dbReference>
<feature type="domain" description="CID" evidence="7">
    <location>
        <begin position="504"/>
        <end position="649"/>
    </location>
</feature>
<feature type="domain" description="SURP motif" evidence="6">
    <location>
        <begin position="396"/>
        <end position="439"/>
    </location>
</feature>
<dbReference type="STRING" id="13706.A0A1X2HQY5"/>
<comment type="caution">
    <text evidence="8">The sequence shown here is derived from an EMBL/GenBank/DDBJ whole genome shotgun (WGS) entry which is preliminary data.</text>
</comment>
<dbReference type="Pfam" id="PF01805">
    <property type="entry name" value="Surp"/>
    <property type="match status" value="1"/>
</dbReference>
<dbReference type="InterPro" id="IPR035009">
    <property type="entry name" value="SR140_RRM"/>
</dbReference>
<name>A0A1X2HQY5_SYNRA</name>
<dbReference type="InterPro" id="IPR000061">
    <property type="entry name" value="Surp"/>
</dbReference>
<reference evidence="8 9" key="1">
    <citation type="submission" date="2016-07" db="EMBL/GenBank/DDBJ databases">
        <title>Pervasive Adenine N6-methylation of Active Genes in Fungi.</title>
        <authorList>
            <consortium name="DOE Joint Genome Institute"/>
            <person name="Mondo S.J."/>
            <person name="Dannebaum R.O."/>
            <person name="Kuo R.C."/>
            <person name="Labutti K."/>
            <person name="Haridas S."/>
            <person name="Kuo A."/>
            <person name="Salamov A."/>
            <person name="Ahrendt S.R."/>
            <person name="Lipzen A."/>
            <person name="Sullivan W."/>
            <person name="Andreopoulos W.B."/>
            <person name="Clum A."/>
            <person name="Lindquist E."/>
            <person name="Daum C."/>
            <person name="Ramamoorthy G.K."/>
            <person name="Gryganskyi A."/>
            <person name="Culley D."/>
            <person name="Magnuson J.K."/>
            <person name="James T.Y."/>
            <person name="O'Malley M.A."/>
            <person name="Stajich J.E."/>
            <person name="Spatafora J.W."/>
            <person name="Visel A."/>
            <person name="Grigoriev I.V."/>
        </authorList>
    </citation>
    <scope>NUCLEOTIDE SEQUENCE [LARGE SCALE GENOMIC DNA]</scope>
    <source>
        <strain evidence="8 9">NRRL 2496</strain>
    </source>
</reference>
<dbReference type="InterPro" id="IPR035967">
    <property type="entry name" value="SWAP/Surp_sf"/>
</dbReference>
<keyword evidence="3" id="KW-0175">Coiled coil</keyword>
<dbReference type="GO" id="GO:0003723">
    <property type="term" value="F:RNA binding"/>
    <property type="evidence" value="ECO:0007669"/>
    <property type="project" value="UniProtKB-UniRule"/>
</dbReference>
<dbReference type="CDD" id="cd12223">
    <property type="entry name" value="RRM_SR140"/>
    <property type="match status" value="1"/>
</dbReference>
<feature type="compositionally biased region" description="Basic and acidic residues" evidence="4">
    <location>
        <begin position="49"/>
        <end position="66"/>
    </location>
</feature>
<feature type="compositionally biased region" description="Low complexity" evidence="4">
    <location>
        <begin position="660"/>
        <end position="680"/>
    </location>
</feature>
<evidence type="ECO:0008006" key="10">
    <source>
        <dbReference type="Google" id="ProtNLM"/>
    </source>
</evidence>
<keyword evidence="9" id="KW-1185">Reference proteome</keyword>
<dbReference type="EMBL" id="MCGN01000002">
    <property type="protein sequence ID" value="ORZ01751.1"/>
    <property type="molecule type" value="Genomic_DNA"/>
</dbReference>
<dbReference type="Gene3D" id="1.25.40.90">
    <property type="match status" value="1"/>
</dbReference>
<accession>A0A1X2HQY5</accession>
<sequence length="775" mass="87146">MADNHPRTRRRSTPDRSPSPEPRRKIKPIPASKLQAFTSGSHRMTPYLKRKEETEQKKKRESEETAKVYNEFLASFEDPSDYTSTRSFVKSKSQRSSHSPEARPSSPPPARSHPPPPPPPPPPQQRQQPAQTQQPTVPPPVAFQKAKQSSTSHSPKPTFTSKPFIKATETKVKSVLAQADDDDEDEEEENARILREARAQKKRNLDTFLEEIKKEQEYREDRTRTKHHHHHPSLSESIPPPLSAELTHAPDGSHDTGDPMTTNLYVGNIPRNMNEATLCQTFAVHGPIASVKIMWPRTQEEHEKSSNCGFVSFMSRSDAEQALLDLNGKTVQGHALKVGWGKAVPLPPKPVFVLEAKSADAPSNMPFNARIASSGPNKGRAVVQVTLPSDIKQVKTIHRTVERVVQHGPAFEKLLMERERENPLFKFLFVNNSEEHIYYRWRLYSILQGDTKSQWRTEPFQMFENGPWWVPPEVPFSDEGMEVLLNTDDEERDRKRHNVPKGVLGKVAKQRFEYMLRQVTFQRGSIARAMAFAIDHSDAADEVIDVIIKSLTQQETPLPVKLARLFLVSDILHNSGTDVPNAWKYRVGFEGRLIPVFEQFNAIYRSIGARLKAEQVRLHITGVLTAWETWMVFPEPFLKQLNEIVVRKASSHTPSPGPTAELSASALAPASASVPASAAEDTALEEDDKQEKKEDVDGEPMQDIDGEPLDDVDGEPLDIDGEPLEDVDGEPMEDSDGEPLEAPQGGDVDGEPIGPEEQEERRSVRLDNVHDMFAQ</sequence>
<evidence type="ECO:0000313" key="9">
    <source>
        <dbReference type="Proteomes" id="UP000242180"/>
    </source>
</evidence>
<gene>
    <name evidence="8" type="ORF">BCR43DRAFT_522535</name>
</gene>
<feature type="region of interest" description="Disordered" evidence="4">
    <location>
        <begin position="216"/>
        <end position="258"/>
    </location>
</feature>
<dbReference type="SUPFAM" id="SSF54928">
    <property type="entry name" value="RNA-binding domain, RBD"/>
    <property type="match status" value="1"/>
</dbReference>
<dbReference type="SMART" id="SM00582">
    <property type="entry name" value="RPR"/>
    <property type="match status" value="1"/>
</dbReference>
<dbReference type="InterPro" id="IPR051485">
    <property type="entry name" value="SR-CTD_assoc_factor"/>
</dbReference>
<feature type="compositionally biased region" description="Polar residues" evidence="4">
    <location>
        <begin position="146"/>
        <end position="161"/>
    </location>
</feature>
<dbReference type="InterPro" id="IPR000504">
    <property type="entry name" value="RRM_dom"/>
</dbReference>
<keyword evidence="1 2" id="KW-0694">RNA-binding</keyword>
<evidence type="ECO:0000259" key="6">
    <source>
        <dbReference type="PROSITE" id="PS50128"/>
    </source>
</evidence>
<feature type="domain" description="RRM" evidence="5">
    <location>
        <begin position="262"/>
        <end position="343"/>
    </location>
</feature>
<evidence type="ECO:0000256" key="2">
    <source>
        <dbReference type="PROSITE-ProRule" id="PRU00176"/>
    </source>
</evidence>
<dbReference type="GO" id="GO:0006396">
    <property type="term" value="P:RNA processing"/>
    <property type="evidence" value="ECO:0007669"/>
    <property type="project" value="InterPro"/>
</dbReference>
<dbReference type="GO" id="GO:0005634">
    <property type="term" value="C:nucleus"/>
    <property type="evidence" value="ECO:0007669"/>
    <property type="project" value="TreeGrafter"/>
</dbReference>
<feature type="compositionally biased region" description="Basic and acidic residues" evidence="4">
    <location>
        <begin position="759"/>
        <end position="775"/>
    </location>
</feature>
<feature type="compositionally biased region" description="Acidic residues" evidence="4">
    <location>
        <begin position="696"/>
        <end position="739"/>
    </location>
</feature>
<feature type="compositionally biased region" description="Low complexity" evidence="4">
    <location>
        <begin position="125"/>
        <end position="135"/>
    </location>
</feature>
<feature type="compositionally biased region" description="Pro residues" evidence="4">
    <location>
        <begin position="105"/>
        <end position="124"/>
    </location>
</feature>
<evidence type="ECO:0000256" key="3">
    <source>
        <dbReference type="SAM" id="Coils"/>
    </source>
</evidence>
<feature type="region of interest" description="Disordered" evidence="4">
    <location>
        <begin position="650"/>
        <end position="775"/>
    </location>
</feature>
<dbReference type="PROSITE" id="PS50102">
    <property type="entry name" value="RRM"/>
    <property type="match status" value="1"/>
</dbReference>
<dbReference type="InterPro" id="IPR008942">
    <property type="entry name" value="ENTH_VHS"/>
</dbReference>
<dbReference type="SUPFAM" id="SSF48464">
    <property type="entry name" value="ENTH/VHS domain"/>
    <property type="match status" value="1"/>
</dbReference>
<dbReference type="SMART" id="SM00648">
    <property type="entry name" value="SWAP"/>
    <property type="match status" value="1"/>
</dbReference>
<dbReference type="Pfam" id="PF04818">
    <property type="entry name" value="CID"/>
    <property type="match status" value="1"/>
</dbReference>
<dbReference type="InterPro" id="IPR035979">
    <property type="entry name" value="RBD_domain_sf"/>
</dbReference>
<evidence type="ECO:0000313" key="8">
    <source>
        <dbReference type="EMBL" id="ORZ01751.1"/>
    </source>
</evidence>
<dbReference type="Pfam" id="PF00076">
    <property type="entry name" value="RRM_1"/>
    <property type="match status" value="1"/>
</dbReference>
<dbReference type="OrthoDB" id="377209at2759"/>
<dbReference type="Proteomes" id="UP000242180">
    <property type="component" value="Unassembled WGS sequence"/>
</dbReference>
<dbReference type="AlphaFoldDB" id="A0A1X2HQY5"/>
<protein>
    <recommendedName>
        <fullName evidence="10">U2 snRNP-associated SURP motif-containing protein</fullName>
    </recommendedName>
</protein>
<dbReference type="PROSITE" id="PS51391">
    <property type="entry name" value="CID"/>
    <property type="match status" value="1"/>
</dbReference>
<feature type="region of interest" description="Disordered" evidence="4">
    <location>
        <begin position="1"/>
        <end position="167"/>
    </location>
</feature>
<proteinExistence type="predicted"/>
<feature type="compositionally biased region" description="Acidic residues" evidence="4">
    <location>
        <begin position="748"/>
        <end position="758"/>
    </location>
</feature>
<feature type="compositionally biased region" description="Polar residues" evidence="4">
    <location>
        <begin position="81"/>
        <end position="91"/>
    </location>
</feature>
<dbReference type="Gene3D" id="1.10.10.790">
    <property type="entry name" value="Surp module"/>
    <property type="match status" value="1"/>
</dbReference>
<evidence type="ECO:0000259" key="7">
    <source>
        <dbReference type="PROSITE" id="PS51391"/>
    </source>
</evidence>
<evidence type="ECO:0000259" key="5">
    <source>
        <dbReference type="PROSITE" id="PS50102"/>
    </source>
</evidence>